<name>A0A1G7QED1_9BACT</name>
<reference evidence="1 2" key="1">
    <citation type="submission" date="2016-10" db="EMBL/GenBank/DDBJ databases">
        <authorList>
            <person name="de Groot N.N."/>
        </authorList>
    </citation>
    <scope>NUCLEOTIDE SEQUENCE [LARGE SCALE GENOMIC DNA]</scope>
    <source>
        <strain evidence="1 2">GAS232</strain>
    </source>
</reference>
<sequence length="150" mass="16798">MASSLPVIDSQNDLHSLVQAFEAGSLPKAAWTHAAHVAVGANYVSLHGEPLALETMRRRVRAYNESVGTVNSDTSGYHETLTRFWIAVLARLHEEEKAASHLMFVQRAVTLYGGRRDLHQRFYNFDVVKNTEARQAWVAPDHWPTCGIIS</sequence>
<dbReference type="RefSeq" id="WP_083346581.1">
    <property type="nucleotide sequence ID" value="NZ_LT629690.1"/>
</dbReference>
<accession>A0A1G7QED1</accession>
<dbReference type="Proteomes" id="UP000182427">
    <property type="component" value="Chromosome I"/>
</dbReference>
<dbReference type="EMBL" id="LT629690">
    <property type="protein sequence ID" value="SDF96901.1"/>
    <property type="molecule type" value="Genomic_DNA"/>
</dbReference>
<organism evidence="1 2">
    <name type="scientific">Terriglobus roseus</name>
    <dbReference type="NCBI Taxonomy" id="392734"/>
    <lineage>
        <taxon>Bacteria</taxon>
        <taxon>Pseudomonadati</taxon>
        <taxon>Acidobacteriota</taxon>
        <taxon>Terriglobia</taxon>
        <taxon>Terriglobales</taxon>
        <taxon>Acidobacteriaceae</taxon>
        <taxon>Terriglobus</taxon>
    </lineage>
</organism>
<proteinExistence type="predicted"/>
<dbReference type="OrthoDB" id="117988at2"/>
<evidence type="ECO:0000313" key="1">
    <source>
        <dbReference type="EMBL" id="SDF96901.1"/>
    </source>
</evidence>
<dbReference type="AlphaFoldDB" id="A0A1G7QED1"/>
<keyword evidence="2" id="KW-1185">Reference proteome</keyword>
<protein>
    <submittedName>
        <fullName evidence="1">Uncharacterized protein</fullName>
    </submittedName>
</protein>
<evidence type="ECO:0000313" key="2">
    <source>
        <dbReference type="Proteomes" id="UP000182427"/>
    </source>
</evidence>
<gene>
    <name evidence="1" type="ORF">SAMN05444167_3847</name>
</gene>